<evidence type="ECO:0000259" key="1">
    <source>
        <dbReference type="Pfam" id="PF12113"/>
    </source>
</evidence>
<proteinExistence type="predicted"/>
<keyword evidence="3" id="KW-1185">Reference proteome</keyword>
<comment type="caution">
    <text evidence="2">The sequence shown here is derived from an EMBL/GenBank/DDBJ whole genome shotgun (WGS) entry which is preliminary data.</text>
</comment>
<gene>
    <name evidence="2" type="ORF">OC701_02385</name>
</gene>
<organism evidence="2 3">
    <name type="scientific">Candidatus Phytoplasma bonamiae</name>
    <dbReference type="NCBI Taxonomy" id="2982626"/>
    <lineage>
        <taxon>Bacteria</taxon>
        <taxon>Bacillati</taxon>
        <taxon>Mycoplasmatota</taxon>
        <taxon>Mollicutes</taxon>
        <taxon>Acholeplasmatales</taxon>
        <taxon>Acholeplasmataceae</taxon>
        <taxon>Candidatus Phytoplasma</taxon>
        <taxon>16SrII (Peanut WB group)</taxon>
    </lineage>
</organism>
<protein>
    <submittedName>
        <fullName evidence="2">SVM family protein</fullName>
    </submittedName>
</protein>
<sequence>MFKLQNKFKIIDIFLFTFLGLLFIISNNKVIATNNLNDLNDENSINIEIDKLYLERKKLTTKIAYFCIHHLDDDVTLQKQLNNLDQKIQNLYQRICNIKNLNYINTQIWHYSYERNQIANKILSNSCQNPELQTLITNYPKLVQKIKNLEKKYIDLQFKLN</sequence>
<evidence type="ECO:0000313" key="2">
    <source>
        <dbReference type="EMBL" id="MDO8064293.1"/>
    </source>
</evidence>
<dbReference type="RefSeq" id="WP_304514486.1">
    <property type="nucleotide sequence ID" value="NZ_JAOSIQ010000032.1"/>
</dbReference>
<dbReference type="InterPro" id="IPR021970">
    <property type="entry name" value="SVM_signal"/>
</dbReference>
<name>A0ABT9D4D0_9MOLU</name>
<dbReference type="Proteomes" id="UP001170683">
    <property type="component" value="Unassembled WGS sequence"/>
</dbReference>
<reference evidence="2 3" key="1">
    <citation type="journal article" date="2023" name="Int. J. Syst. Evol. Microbiol.">
        <title>The observation of taxonomic boundaries for the 16SrII and 16SrXXV phytoplasmas using genome-based delimitation.</title>
        <authorList>
            <person name="Rodrigues Jardim B."/>
            <person name="Tran-Nguyen L.T.T."/>
            <person name="Gambley C."/>
            <person name="Al-Sadi A.M."/>
            <person name="Al-Subhi A.M."/>
            <person name="Foissac X."/>
            <person name="Salar P."/>
            <person name="Cai H."/>
            <person name="Yang J.Y."/>
            <person name="Davis R."/>
            <person name="Jones L."/>
            <person name="Rodoni B."/>
            <person name="Constable F.E."/>
        </authorList>
    </citation>
    <scope>NUCLEOTIDE SEQUENCE [LARGE SCALE GENOMIC DNA]</scope>
    <source>
        <strain evidence="2">BAWM-225</strain>
    </source>
</reference>
<dbReference type="Pfam" id="PF12113">
    <property type="entry name" value="SVM_signal"/>
    <property type="match status" value="1"/>
</dbReference>
<accession>A0ABT9D4D0</accession>
<evidence type="ECO:0000313" key="3">
    <source>
        <dbReference type="Proteomes" id="UP001170683"/>
    </source>
</evidence>
<dbReference type="EMBL" id="JAOSIQ010000032">
    <property type="protein sequence ID" value="MDO8064293.1"/>
    <property type="molecule type" value="Genomic_DNA"/>
</dbReference>
<feature type="domain" description="Sequence-variable mosaic (SVM) signal sequence" evidence="1">
    <location>
        <begin position="1"/>
        <end position="32"/>
    </location>
</feature>